<dbReference type="GO" id="GO:1990189">
    <property type="term" value="F:protein N-terminal-serine acetyltransferase activity"/>
    <property type="evidence" value="ECO:0007669"/>
    <property type="project" value="TreeGrafter"/>
</dbReference>
<dbReference type="Proteomes" id="UP000278962">
    <property type="component" value="Unassembled WGS sequence"/>
</dbReference>
<dbReference type="EMBL" id="RBIL01000002">
    <property type="protein sequence ID" value="RKQ87452.1"/>
    <property type="molecule type" value="Genomic_DNA"/>
</dbReference>
<name>A0A660L3L9_9ACTN</name>
<dbReference type="InterPro" id="IPR000182">
    <property type="entry name" value="GNAT_dom"/>
</dbReference>
<dbReference type="OrthoDB" id="9795188at2"/>
<dbReference type="GO" id="GO:0005737">
    <property type="term" value="C:cytoplasm"/>
    <property type="evidence" value="ECO:0007669"/>
    <property type="project" value="TreeGrafter"/>
</dbReference>
<dbReference type="SUPFAM" id="SSF55729">
    <property type="entry name" value="Acyl-CoA N-acyltransferases (Nat)"/>
    <property type="match status" value="1"/>
</dbReference>
<organism evidence="2 3">
    <name type="scientific">Solirubrobacter pauli</name>
    <dbReference type="NCBI Taxonomy" id="166793"/>
    <lineage>
        <taxon>Bacteria</taxon>
        <taxon>Bacillati</taxon>
        <taxon>Actinomycetota</taxon>
        <taxon>Thermoleophilia</taxon>
        <taxon>Solirubrobacterales</taxon>
        <taxon>Solirubrobacteraceae</taxon>
        <taxon>Solirubrobacter</taxon>
    </lineage>
</organism>
<keyword evidence="2" id="KW-0808">Transferase</keyword>
<dbReference type="Gene3D" id="3.40.630.30">
    <property type="match status" value="1"/>
</dbReference>
<feature type="domain" description="N-acetyltransferase" evidence="1">
    <location>
        <begin position="16"/>
        <end position="177"/>
    </location>
</feature>
<dbReference type="InterPro" id="IPR016181">
    <property type="entry name" value="Acyl_CoA_acyltransferase"/>
</dbReference>
<protein>
    <submittedName>
        <fullName evidence="2">RimJ/RimL family protein N-acetyltransferase</fullName>
    </submittedName>
</protein>
<gene>
    <name evidence="2" type="ORF">C8N24_5474</name>
</gene>
<comment type="caution">
    <text evidence="2">The sequence shown here is derived from an EMBL/GenBank/DDBJ whole genome shotgun (WGS) entry which is preliminary data.</text>
</comment>
<proteinExistence type="predicted"/>
<dbReference type="PROSITE" id="PS51186">
    <property type="entry name" value="GNAT"/>
    <property type="match status" value="1"/>
</dbReference>
<sequence length="178" mass="19477">MAELPWPSPPLADEVVALRPWRGADVPVKLAAFHDPVFQRFSDWAPLDEASVREHQVQLEAARRRGEQIDFAVVDADDAVLGGASLYGFVEGRAGVGYWLAPAARGRGAATHAVRLLARWAFGELGVARLELTCGPDNHASQRVAERCGFRREGLLRSHLPFKGGRRDTVLYSLLPTG</sequence>
<accession>A0A660L3L9</accession>
<dbReference type="AlphaFoldDB" id="A0A660L3L9"/>
<dbReference type="RefSeq" id="WP_121256022.1">
    <property type="nucleotide sequence ID" value="NZ_RBIL01000002.1"/>
</dbReference>
<dbReference type="InterPro" id="IPR051908">
    <property type="entry name" value="Ribosomal_N-acetyltransferase"/>
</dbReference>
<evidence type="ECO:0000313" key="3">
    <source>
        <dbReference type="Proteomes" id="UP000278962"/>
    </source>
</evidence>
<evidence type="ECO:0000313" key="2">
    <source>
        <dbReference type="EMBL" id="RKQ87452.1"/>
    </source>
</evidence>
<keyword evidence="3" id="KW-1185">Reference proteome</keyword>
<evidence type="ECO:0000259" key="1">
    <source>
        <dbReference type="PROSITE" id="PS51186"/>
    </source>
</evidence>
<dbReference type="GO" id="GO:0008999">
    <property type="term" value="F:protein-N-terminal-alanine acetyltransferase activity"/>
    <property type="evidence" value="ECO:0007669"/>
    <property type="project" value="TreeGrafter"/>
</dbReference>
<reference evidence="2 3" key="1">
    <citation type="submission" date="2018-10" db="EMBL/GenBank/DDBJ databases">
        <title>Genomic Encyclopedia of Archaeal and Bacterial Type Strains, Phase II (KMG-II): from individual species to whole genera.</title>
        <authorList>
            <person name="Goeker M."/>
        </authorList>
    </citation>
    <scope>NUCLEOTIDE SEQUENCE [LARGE SCALE GENOMIC DNA]</scope>
    <source>
        <strain evidence="2 3">DSM 14954</strain>
    </source>
</reference>
<dbReference type="Pfam" id="PF13302">
    <property type="entry name" value="Acetyltransf_3"/>
    <property type="match status" value="1"/>
</dbReference>
<dbReference type="PANTHER" id="PTHR43441:SF10">
    <property type="entry name" value="ACETYLTRANSFERASE"/>
    <property type="match status" value="1"/>
</dbReference>
<dbReference type="PANTHER" id="PTHR43441">
    <property type="entry name" value="RIBOSOMAL-PROTEIN-SERINE ACETYLTRANSFERASE"/>
    <property type="match status" value="1"/>
</dbReference>